<dbReference type="SUPFAM" id="SSF53756">
    <property type="entry name" value="UDP-Glycosyltransferase/glycogen phosphorylase"/>
    <property type="match status" value="1"/>
</dbReference>
<dbReference type="KEGG" id="xba:C7S18_00590"/>
<dbReference type="Proteomes" id="UP000241074">
    <property type="component" value="Chromosome"/>
</dbReference>
<dbReference type="OrthoDB" id="146908at2"/>
<reference evidence="4 5" key="2">
    <citation type="submission" date="2018-03" db="EMBL/GenBank/DDBJ databases">
        <authorList>
            <person name="Keele B.F."/>
        </authorList>
    </citation>
    <scope>NUCLEOTIDE SEQUENCE [LARGE SCALE GENOMIC DNA]</scope>
    <source>
        <strain evidence="4 5">D13</strain>
    </source>
</reference>
<dbReference type="SUPFAM" id="SSF48452">
    <property type="entry name" value="TPR-like"/>
    <property type="match status" value="2"/>
</dbReference>
<keyword evidence="5" id="KW-1185">Reference proteome</keyword>
<sequence length="727" mass="80552">MSLSASIQTIQQLLAQQQIDPALSKAEALARVHGNDATVLALYGHLLRRSGQLGKAIDVLKRSTRLNARIPNVWLDLARAHFSEQQPARALEAAQQLLTLLPGQAQALGIAFDAAEALAQTNLAEHYFERLLAADSRNIDKRLALGNQAFDQSQWLQAARHYRVVLQHAPSRVEASLNLAACQAQTGDLQGAVQIIEQALGHAPTDARLLLRRCRLGDSLQEAPPVRIDYARRWLLAEPTNAQARLMLAYALLDDHQYPLARQELDQLTTDPASRWPAAWVRWHYPRQAIHRSAEARTAYRAEIVDGINAMHAALDRDEIEPALAERILATCPNFFIGYLNEPSPELARQYAGVLRRLAVLAGLADQLAPPPARAQTRVAVVSAHIQQHSVSRVWRDLICGLPAEQFELGVFQLNLIEDASTAIWQQRASHYQRGNEPPRFWREQLAAYAPDVILYLDIGMEPTTQTLACLRLAPIQMTTWGHPVSSGHATIDYFLSSDLAEPVDAAQHYSERLVRIAGLAAAYQFIAPTATPIPERSRLLRLICMQNAWKLNPEQIPAFRAVLDALPEAELVFASSMRGAALGEFEAALHEWFGAERMRRVRVLGFLSYSEYCAWLESSDLALDAWGWSGGITSFDAAALGLPIVTLPGVLMRGRQTLAILNRLAVPELICRDDTDYVAKIVALASDTGLRQDLSKRLKLAASALRDHADSQASLNDFFQSLIESR</sequence>
<dbReference type="Gene3D" id="3.40.50.2000">
    <property type="entry name" value="Glycogen Phosphorylase B"/>
    <property type="match status" value="1"/>
</dbReference>
<organism evidence="4 5">
    <name type="scientific">Ahniella affigens</name>
    <dbReference type="NCBI Taxonomy" id="2021234"/>
    <lineage>
        <taxon>Bacteria</taxon>
        <taxon>Pseudomonadati</taxon>
        <taxon>Pseudomonadota</taxon>
        <taxon>Gammaproteobacteria</taxon>
        <taxon>Lysobacterales</taxon>
        <taxon>Rhodanobacteraceae</taxon>
        <taxon>Ahniella</taxon>
    </lineage>
</organism>
<dbReference type="PANTHER" id="PTHR44835:SF1">
    <property type="entry name" value="PROTEIN O-GLCNAC TRANSFERASE"/>
    <property type="match status" value="1"/>
</dbReference>
<evidence type="ECO:0000313" key="4">
    <source>
        <dbReference type="EMBL" id="AVP95784.1"/>
    </source>
</evidence>
<keyword evidence="3" id="KW-0808">Transferase</keyword>
<accession>A0A2P1PLR1</accession>
<proteinExistence type="predicted"/>
<dbReference type="EMBL" id="CP027860">
    <property type="protein sequence ID" value="AVP95784.1"/>
    <property type="molecule type" value="Genomic_DNA"/>
</dbReference>
<name>A0A2P1PLR1_9GAMM</name>
<dbReference type="InterPro" id="IPR019734">
    <property type="entry name" value="TPR_rpt"/>
</dbReference>
<evidence type="ECO:0000256" key="1">
    <source>
        <dbReference type="ARBA" id="ARBA00004922"/>
    </source>
</evidence>
<dbReference type="Gene3D" id="3.40.50.11380">
    <property type="match status" value="1"/>
</dbReference>
<protein>
    <submittedName>
        <fullName evidence="4">Uncharacterized protein</fullName>
    </submittedName>
</protein>
<dbReference type="SMART" id="SM00028">
    <property type="entry name" value="TPR"/>
    <property type="match status" value="4"/>
</dbReference>
<dbReference type="AlphaFoldDB" id="A0A2P1PLR1"/>
<evidence type="ECO:0000256" key="3">
    <source>
        <dbReference type="ARBA" id="ARBA00022679"/>
    </source>
</evidence>
<dbReference type="Pfam" id="PF13432">
    <property type="entry name" value="TPR_16"/>
    <property type="match status" value="1"/>
</dbReference>
<reference evidence="4 5" key="1">
    <citation type="submission" date="2018-03" db="EMBL/GenBank/DDBJ databases">
        <title>Ahniella affigens gen. nov., sp. nov., a gammaproteobacterium isolated from sandy soil near a stream.</title>
        <authorList>
            <person name="Ko Y."/>
            <person name="Kim J.-H."/>
        </authorList>
    </citation>
    <scope>NUCLEOTIDE SEQUENCE [LARGE SCALE GENOMIC DNA]</scope>
    <source>
        <strain evidence="4 5">D13</strain>
    </source>
</reference>
<comment type="pathway">
    <text evidence="1">Protein modification; protein glycosylation.</text>
</comment>
<dbReference type="InterPro" id="IPR011990">
    <property type="entry name" value="TPR-like_helical_dom_sf"/>
</dbReference>
<keyword evidence="2" id="KW-0328">Glycosyltransferase</keyword>
<evidence type="ECO:0000256" key="2">
    <source>
        <dbReference type="ARBA" id="ARBA00022676"/>
    </source>
</evidence>
<dbReference type="GO" id="GO:0016757">
    <property type="term" value="F:glycosyltransferase activity"/>
    <property type="evidence" value="ECO:0007669"/>
    <property type="project" value="UniProtKB-KW"/>
</dbReference>
<dbReference type="InterPro" id="IPR051939">
    <property type="entry name" value="Glycosyltr_41/O-GlcNAc_trsf"/>
</dbReference>
<evidence type="ECO:0000313" key="5">
    <source>
        <dbReference type="Proteomes" id="UP000241074"/>
    </source>
</evidence>
<gene>
    <name evidence="4" type="ORF">C7S18_00590</name>
</gene>
<dbReference type="Pfam" id="PF14559">
    <property type="entry name" value="TPR_19"/>
    <property type="match status" value="1"/>
</dbReference>
<dbReference type="RefSeq" id="WP_106889713.1">
    <property type="nucleotide sequence ID" value="NZ_CP027860.1"/>
</dbReference>
<dbReference type="PANTHER" id="PTHR44835">
    <property type="entry name" value="UDP-N-ACETYLGLUCOSAMINE--PEPTIDE N-ACETYLGLUCOSAMINYLTRANSFERASE SPINDLY-RELATED"/>
    <property type="match status" value="1"/>
</dbReference>
<dbReference type="Gene3D" id="1.25.40.10">
    <property type="entry name" value="Tetratricopeptide repeat domain"/>
    <property type="match status" value="2"/>
</dbReference>